<evidence type="ECO:0000256" key="9">
    <source>
        <dbReference type="RuleBase" id="RU366031"/>
    </source>
</evidence>
<evidence type="ECO:0000256" key="1">
    <source>
        <dbReference type="ARBA" id="ARBA00004772"/>
    </source>
</evidence>
<evidence type="ECO:0000256" key="4">
    <source>
        <dbReference type="ARBA" id="ARBA00023239"/>
    </source>
</evidence>
<evidence type="ECO:0000256" key="3">
    <source>
        <dbReference type="ARBA" id="ARBA00013109"/>
    </source>
</evidence>
<evidence type="ECO:0000256" key="8">
    <source>
        <dbReference type="ARBA" id="ARBA00048617"/>
    </source>
</evidence>
<organism evidence="11 12">
    <name type="scientific">Asaia spathodeae</name>
    <dbReference type="NCBI Taxonomy" id="657016"/>
    <lineage>
        <taxon>Bacteria</taxon>
        <taxon>Pseudomonadati</taxon>
        <taxon>Pseudomonadota</taxon>
        <taxon>Alphaproteobacteria</taxon>
        <taxon>Acetobacterales</taxon>
        <taxon>Acetobacteraceae</taxon>
        <taxon>Asaia</taxon>
    </lineage>
</organism>
<dbReference type="CDD" id="cd06578">
    <property type="entry name" value="HemD"/>
    <property type="match status" value="1"/>
</dbReference>
<comment type="pathway">
    <text evidence="1 9">Porphyrin-containing compound metabolism; protoporphyrin-IX biosynthesis; coproporphyrinogen-III from 5-aminolevulinate: step 3/4.</text>
</comment>
<comment type="catalytic activity">
    <reaction evidence="8 9">
        <text>hydroxymethylbilane = uroporphyrinogen III + H2O</text>
        <dbReference type="Rhea" id="RHEA:18965"/>
        <dbReference type="ChEBI" id="CHEBI:15377"/>
        <dbReference type="ChEBI" id="CHEBI:57308"/>
        <dbReference type="ChEBI" id="CHEBI:57845"/>
        <dbReference type="EC" id="4.2.1.75"/>
    </reaction>
</comment>
<comment type="similarity">
    <text evidence="2 9">Belongs to the uroporphyrinogen-III synthase family.</text>
</comment>
<dbReference type="PANTHER" id="PTHR38042">
    <property type="entry name" value="UROPORPHYRINOGEN-III SYNTHASE, CHLOROPLASTIC"/>
    <property type="match status" value="1"/>
</dbReference>
<protein>
    <recommendedName>
        <fullName evidence="7 9">Uroporphyrinogen-III synthase</fullName>
        <ecNumber evidence="3 9">4.2.1.75</ecNumber>
    </recommendedName>
</protein>
<proteinExistence type="inferred from homology"/>
<evidence type="ECO:0000256" key="7">
    <source>
        <dbReference type="ARBA" id="ARBA00040167"/>
    </source>
</evidence>
<dbReference type="RefSeq" id="WP_267310661.1">
    <property type="nucleotide sequence ID" value="NZ_JABXXV010000001.1"/>
</dbReference>
<name>A0ABX2P2L6_9PROT</name>
<sequence>MADLLRRTVLVTRPEPGLSDTGLALERLGWEPCLAPMLRVHPLPMKPSGAVDRVVITSGQSLKALQAALPFTTPLTAVGARTAERARTLGFTNVDHAEGTAHSLVGHLGKAGRRNRVLLATGEKLGGELAIQLRMNGWHVTRRVVYRTEATGALTPAARSLIEQERVAAILFYSAATARAFLDAFGAERGLLGSVRALALSPAIGRTLDTAPFSQIAIAPRPEQQALLALLGPLPTSDTDIAGRQIAP</sequence>
<dbReference type="InterPro" id="IPR003754">
    <property type="entry name" value="4pyrrol_synth_uPrphyn_synth"/>
</dbReference>
<dbReference type="PANTHER" id="PTHR38042:SF1">
    <property type="entry name" value="UROPORPHYRINOGEN-III SYNTHASE, CHLOROPLASTIC"/>
    <property type="match status" value="1"/>
</dbReference>
<evidence type="ECO:0000313" key="12">
    <source>
        <dbReference type="Proteomes" id="UP001516351"/>
    </source>
</evidence>
<evidence type="ECO:0000313" key="11">
    <source>
        <dbReference type="EMBL" id="NVN45645.1"/>
    </source>
</evidence>
<evidence type="ECO:0000259" key="10">
    <source>
        <dbReference type="Pfam" id="PF02602"/>
    </source>
</evidence>
<keyword evidence="5 9" id="KW-0627">Porphyrin biosynthesis</keyword>
<dbReference type="Pfam" id="PF02602">
    <property type="entry name" value="HEM4"/>
    <property type="match status" value="1"/>
</dbReference>
<feature type="domain" description="Tetrapyrrole biosynthesis uroporphyrinogen III synthase" evidence="10">
    <location>
        <begin position="24"/>
        <end position="228"/>
    </location>
</feature>
<evidence type="ECO:0000256" key="5">
    <source>
        <dbReference type="ARBA" id="ARBA00023244"/>
    </source>
</evidence>
<dbReference type="Proteomes" id="UP001516351">
    <property type="component" value="Unassembled WGS sequence"/>
</dbReference>
<reference evidence="11 12" key="1">
    <citation type="submission" date="2020-06" db="EMBL/GenBank/DDBJ databases">
        <title>Synonyms of Asaia species.</title>
        <authorList>
            <person name="Sombolestani A."/>
        </authorList>
    </citation>
    <scope>NUCLEOTIDE SEQUENCE [LARGE SCALE GENOMIC DNA]</scope>
    <source>
        <strain evidence="11 12">LMG 27047</strain>
    </source>
</reference>
<keyword evidence="4 9" id="KW-0456">Lyase</keyword>
<accession>A0ABX2P2L6</accession>
<dbReference type="EC" id="4.2.1.75" evidence="3 9"/>
<dbReference type="EMBL" id="JABXXV010000001">
    <property type="protein sequence ID" value="NVN45645.1"/>
    <property type="molecule type" value="Genomic_DNA"/>
</dbReference>
<evidence type="ECO:0000256" key="2">
    <source>
        <dbReference type="ARBA" id="ARBA00008133"/>
    </source>
</evidence>
<keyword evidence="12" id="KW-1185">Reference proteome</keyword>
<gene>
    <name evidence="11" type="ORF">HW542_02340</name>
</gene>
<evidence type="ECO:0000256" key="6">
    <source>
        <dbReference type="ARBA" id="ARBA00037589"/>
    </source>
</evidence>
<comment type="function">
    <text evidence="6 9">Catalyzes cyclization of the linear tetrapyrrole, hydroxymethylbilane, to the macrocyclic uroporphyrinogen III.</text>
</comment>
<dbReference type="InterPro" id="IPR036108">
    <property type="entry name" value="4pyrrol_syn_uPrphyn_synt_sf"/>
</dbReference>
<dbReference type="SUPFAM" id="SSF69618">
    <property type="entry name" value="HemD-like"/>
    <property type="match status" value="1"/>
</dbReference>
<comment type="caution">
    <text evidence="11">The sequence shown here is derived from an EMBL/GenBank/DDBJ whole genome shotgun (WGS) entry which is preliminary data.</text>
</comment>
<dbReference type="InterPro" id="IPR039793">
    <property type="entry name" value="UROS/Hem4"/>
</dbReference>
<dbReference type="Gene3D" id="3.40.50.10090">
    <property type="match status" value="2"/>
</dbReference>